<dbReference type="PANTHER" id="PTHR30290:SF82">
    <property type="entry name" value="ABC-TYPE DIPEPTIDE_OLIGOPEPTIDE TRANSPORT SYSTEM, PERIPLASMIC COMPONENT"/>
    <property type="match status" value="1"/>
</dbReference>
<reference evidence="4" key="2">
    <citation type="submission" date="2021-04" db="EMBL/GenBank/DDBJ databases">
        <authorList>
            <person name="Gilroy R."/>
        </authorList>
    </citation>
    <scope>NUCLEOTIDE SEQUENCE</scope>
    <source>
        <strain evidence="4">CHK185-1770</strain>
    </source>
</reference>
<feature type="domain" description="Solute-binding protein family 5" evidence="3">
    <location>
        <begin position="123"/>
        <end position="523"/>
    </location>
</feature>
<dbReference type="GO" id="GO:0015833">
    <property type="term" value="P:peptide transport"/>
    <property type="evidence" value="ECO:0007669"/>
    <property type="project" value="TreeGrafter"/>
</dbReference>
<dbReference type="Proteomes" id="UP000826793">
    <property type="component" value="Unassembled WGS sequence"/>
</dbReference>
<dbReference type="InterPro" id="IPR039424">
    <property type="entry name" value="SBP_5"/>
</dbReference>
<evidence type="ECO:0000256" key="1">
    <source>
        <dbReference type="SAM" id="MobiDB-lite"/>
    </source>
</evidence>
<dbReference type="Gene3D" id="3.10.105.10">
    <property type="entry name" value="Dipeptide-binding Protein, Domain 3"/>
    <property type="match status" value="1"/>
</dbReference>
<organism evidence="4 5">
    <name type="scientific">Candidatus Acutalibacter pullicola</name>
    <dbReference type="NCBI Taxonomy" id="2838417"/>
    <lineage>
        <taxon>Bacteria</taxon>
        <taxon>Bacillati</taxon>
        <taxon>Bacillota</taxon>
        <taxon>Clostridia</taxon>
        <taxon>Eubacteriales</taxon>
        <taxon>Acutalibacteraceae</taxon>
        <taxon>Acutalibacter</taxon>
    </lineage>
</organism>
<dbReference type="AlphaFoldDB" id="A0A9D2MV94"/>
<protein>
    <submittedName>
        <fullName evidence="4">ABC transporter substrate-binding protein</fullName>
    </submittedName>
</protein>
<feature type="compositionally biased region" description="Polar residues" evidence="1">
    <location>
        <begin position="50"/>
        <end position="61"/>
    </location>
</feature>
<name>A0A9D2MV94_9FIRM</name>
<dbReference type="SUPFAM" id="SSF53850">
    <property type="entry name" value="Periplasmic binding protein-like II"/>
    <property type="match status" value="1"/>
</dbReference>
<evidence type="ECO:0000256" key="2">
    <source>
        <dbReference type="SAM" id="SignalP"/>
    </source>
</evidence>
<dbReference type="GO" id="GO:1904680">
    <property type="term" value="F:peptide transmembrane transporter activity"/>
    <property type="evidence" value="ECO:0007669"/>
    <property type="project" value="TreeGrafter"/>
</dbReference>
<feature type="chain" id="PRO_5039653025" evidence="2">
    <location>
        <begin position="25"/>
        <end position="629"/>
    </location>
</feature>
<dbReference type="PANTHER" id="PTHR30290">
    <property type="entry name" value="PERIPLASMIC BINDING COMPONENT OF ABC TRANSPORTER"/>
    <property type="match status" value="1"/>
</dbReference>
<evidence type="ECO:0000313" key="4">
    <source>
        <dbReference type="EMBL" id="HJB98258.1"/>
    </source>
</evidence>
<sequence length="629" mass="69842">MKKTRRWVALTLVLALVLSLTACSTGGGESSSSQAPTSTTEPSSSADSGTEVSSETDTTGTGADLTSYPREETLYLGGQQWGTPVSNNPLAANPNYTCVTQNDNSTLYVWETLYMWNPSDETAYPLLADGDYQWNEEETAITVKLKEAAHWSDGTPVTAADVETTWDAHVNYQSNQGVAYSPYIADIVAVDDYTVEIQANTDNLNRMKVLEYLPRVFVMQKAYLDSLAEANGGDATAMKNEPMWDAPHTGPYSTREQNDQKWVIERDDNYWGQDESMWGKLPVPKYVIHNIYSSNDVSAQAFANGEIDVNQSYVANIEKMWEDQGLPVSTYISEPPYNAPGQIPSVIFNTQRNGLDQVAVRKAIAMATDYDQIVNSAMTGQAPSFSEYPRTIFNWSEAQQSLILDPEALAPLQWEGNDIEGANALLDEAGIVDTNGDGNREYNGQELSYQVECPTGFSDWEATLQIVQEAGKAIGIQIETYFPETAQYTDDIQAGNFDITMSSTAGGISAPWTVFYFFMYGFGGEFPEAMTTNYGRYYNPEADELLDELSNTTEEDRQLEIYQRLNEIYLTDVPSFGAMYRPTMFMSYFEETWTNFPNEHDGTDPKVPPLMCSGGYGIAALYNLELVDG</sequence>
<keyword evidence="2" id="KW-0732">Signal</keyword>
<proteinExistence type="predicted"/>
<dbReference type="CDD" id="cd08509">
    <property type="entry name" value="PBP2_TmCBP_oligosaccharides_like"/>
    <property type="match status" value="1"/>
</dbReference>
<reference evidence="4" key="1">
    <citation type="journal article" date="2021" name="PeerJ">
        <title>Extensive microbial diversity within the chicken gut microbiome revealed by metagenomics and culture.</title>
        <authorList>
            <person name="Gilroy R."/>
            <person name="Ravi A."/>
            <person name="Getino M."/>
            <person name="Pursley I."/>
            <person name="Horton D.L."/>
            <person name="Alikhan N.F."/>
            <person name="Baker D."/>
            <person name="Gharbi K."/>
            <person name="Hall N."/>
            <person name="Watson M."/>
            <person name="Adriaenssens E.M."/>
            <person name="Foster-Nyarko E."/>
            <person name="Jarju S."/>
            <person name="Secka A."/>
            <person name="Antonio M."/>
            <person name="Oren A."/>
            <person name="Chaudhuri R.R."/>
            <person name="La Ragione R."/>
            <person name="Hildebrand F."/>
            <person name="Pallen M.J."/>
        </authorList>
    </citation>
    <scope>NUCLEOTIDE SEQUENCE</scope>
    <source>
        <strain evidence="4">CHK185-1770</strain>
    </source>
</reference>
<feature type="signal peptide" evidence="2">
    <location>
        <begin position="1"/>
        <end position="24"/>
    </location>
</feature>
<dbReference type="InterPro" id="IPR000914">
    <property type="entry name" value="SBP_5_dom"/>
</dbReference>
<feature type="region of interest" description="Disordered" evidence="1">
    <location>
        <begin position="26"/>
        <end position="68"/>
    </location>
</feature>
<dbReference type="PROSITE" id="PS51257">
    <property type="entry name" value="PROKAR_LIPOPROTEIN"/>
    <property type="match status" value="1"/>
</dbReference>
<accession>A0A9D2MV94</accession>
<comment type="caution">
    <text evidence="4">The sequence shown here is derived from an EMBL/GenBank/DDBJ whole genome shotgun (WGS) entry which is preliminary data.</text>
</comment>
<dbReference type="Pfam" id="PF00496">
    <property type="entry name" value="SBP_bac_5"/>
    <property type="match status" value="1"/>
</dbReference>
<dbReference type="Gene3D" id="3.90.76.10">
    <property type="entry name" value="Dipeptide-binding Protein, Domain 1"/>
    <property type="match status" value="1"/>
</dbReference>
<evidence type="ECO:0000313" key="5">
    <source>
        <dbReference type="Proteomes" id="UP000826793"/>
    </source>
</evidence>
<dbReference type="Gene3D" id="3.40.190.10">
    <property type="entry name" value="Periplasmic binding protein-like II"/>
    <property type="match status" value="1"/>
</dbReference>
<gene>
    <name evidence="4" type="ORF">H9710_06730</name>
</gene>
<feature type="compositionally biased region" description="Low complexity" evidence="1">
    <location>
        <begin position="26"/>
        <end position="48"/>
    </location>
</feature>
<evidence type="ECO:0000259" key="3">
    <source>
        <dbReference type="Pfam" id="PF00496"/>
    </source>
</evidence>
<dbReference type="EMBL" id="DWXG01000052">
    <property type="protein sequence ID" value="HJB98258.1"/>
    <property type="molecule type" value="Genomic_DNA"/>
</dbReference>